<proteinExistence type="inferred from homology"/>
<gene>
    <name evidence="6" type="ORF">TEA_022307</name>
</gene>
<name>A0A4S4DBM7_CAMSN</name>
<dbReference type="Pfam" id="PF03638">
    <property type="entry name" value="TCR"/>
    <property type="match status" value="2"/>
</dbReference>
<evidence type="ECO:0000256" key="1">
    <source>
        <dbReference type="ARBA" id="ARBA00004123"/>
    </source>
</evidence>
<evidence type="ECO:0000256" key="2">
    <source>
        <dbReference type="ARBA" id="ARBA00007267"/>
    </source>
</evidence>
<evidence type="ECO:0000256" key="3">
    <source>
        <dbReference type="ARBA" id="ARBA00023242"/>
    </source>
</evidence>
<dbReference type="Proteomes" id="UP000306102">
    <property type="component" value="Unassembled WGS sequence"/>
</dbReference>
<protein>
    <recommendedName>
        <fullName evidence="5">CRC domain-containing protein</fullName>
    </recommendedName>
</protein>
<sequence length="915" mass="100599">MKAMEQSEPVVAKASDFSGRKLARQLDFTVMCRASANAILPDHPQAQLQSKLLALARSQASQLQSQPQSVPQLQIQPRPKQPVPIMPRVAHQGRPQPRLTLPVVKLARQLDFTVMCRASANAILPDHPQAQLQSKLLALARSQASQLQSQPQTVPQLQIQPRPKQPVPIMPRVAHQGRPQPRPTLPVVMTESPKSRQRCNTEVKDGTPKKQKQCNCRNSRCLKLYCECFASGIYCDGCNCTNCHNNVEHDAARQLAVGATLERNPNAFRPKIANSPHKSQDGREEAEEVSVVAKHNKGCNCKKSGCLKKYCECFQANILCSENCKCMDCKNFEGSEERRALFHGDHANFISHVQQATNLAINGAIGTSGLGTPPASKKRKYQQLIFGPTPSDQSILGIEQFQQENYLRPSATSSSLLSAPVSCTASASMGSSKLTYRSPLADVLRSQDVKELCSLLVIASAEATKVLAGYTKYGGSALYAFIQHKICFLNFNLSFSDRERKMDKQVERDQLEDSAVSSAHQGKIEGIVQTAIPDDRLSGNQADIADDSISDGSDAQTRRPLSPATIALMCDEQDAMFMAVGSPDAAASCSGNTTLKSSHGQGFITELYAEQERLVLMKFWKFLNRLITCGSIKELYAEQERIVLMKFWKFLNRLITCGSIKVMAPKKSKPTKEDDNNDDLLRFPDSDTSIDNQGLESPSSNSKAVAYTISMVPVVEPLIRDQHKGKAPMDLVVNPESRRILISTTADDEEIPTNSPKTTNQTHIPSSNNEPNISTPNQPTSPSHFEPPPIDFRDVTFGAFLMKALYPGETVPINFLSVFSPHPSTSNSTNSQTSIMQQERIDPDPSTNGQSPPSSRQTSPKEQTTESPPPELQTTHGKYNSNCCAASLPYLILLTPSPLLQGQKHSLNHPHRPMS</sequence>
<comment type="similarity">
    <text evidence="2">Belongs to the lin-54 family.</text>
</comment>
<organism evidence="6 7">
    <name type="scientific">Camellia sinensis var. sinensis</name>
    <name type="common">China tea</name>
    <dbReference type="NCBI Taxonomy" id="542762"/>
    <lineage>
        <taxon>Eukaryota</taxon>
        <taxon>Viridiplantae</taxon>
        <taxon>Streptophyta</taxon>
        <taxon>Embryophyta</taxon>
        <taxon>Tracheophyta</taxon>
        <taxon>Spermatophyta</taxon>
        <taxon>Magnoliopsida</taxon>
        <taxon>eudicotyledons</taxon>
        <taxon>Gunneridae</taxon>
        <taxon>Pentapetalae</taxon>
        <taxon>asterids</taxon>
        <taxon>Ericales</taxon>
        <taxon>Theaceae</taxon>
        <taxon>Camellia</taxon>
    </lineage>
</organism>
<feature type="compositionally biased region" description="Polar residues" evidence="4">
    <location>
        <begin position="845"/>
        <end position="878"/>
    </location>
</feature>
<dbReference type="PANTHER" id="PTHR12446:SF49">
    <property type="entry name" value="CRC DOMAIN-CONTAINING PROTEIN"/>
    <property type="match status" value="1"/>
</dbReference>
<dbReference type="InterPro" id="IPR005172">
    <property type="entry name" value="CRC"/>
</dbReference>
<feature type="region of interest" description="Disordered" evidence="4">
    <location>
        <begin position="744"/>
        <end position="790"/>
    </location>
</feature>
<dbReference type="InterPro" id="IPR033467">
    <property type="entry name" value="Tesmin/TSO1-like_CXC"/>
</dbReference>
<feature type="domain" description="CRC" evidence="5">
    <location>
        <begin position="210"/>
        <end position="334"/>
    </location>
</feature>
<dbReference type="InterPro" id="IPR028307">
    <property type="entry name" value="Lin-54_fam"/>
</dbReference>
<feature type="region of interest" description="Disordered" evidence="4">
    <location>
        <begin position="63"/>
        <end position="82"/>
    </location>
</feature>
<comment type="subcellular location">
    <subcellularLocation>
        <location evidence="1">Nucleus</location>
    </subcellularLocation>
</comment>
<evidence type="ECO:0000313" key="7">
    <source>
        <dbReference type="Proteomes" id="UP000306102"/>
    </source>
</evidence>
<dbReference type="STRING" id="542762.A0A4S4DBM7"/>
<keyword evidence="7" id="KW-1185">Reference proteome</keyword>
<comment type="caution">
    <text evidence="6">The sequence shown here is derived from an EMBL/GenBank/DDBJ whole genome shotgun (WGS) entry which is preliminary data.</text>
</comment>
<dbReference type="GO" id="GO:0005634">
    <property type="term" value="C:nucleus"/>
    <property type="evidence" value="ECO:0007669"/>
    <property type="project" value="UniProtKB-SubCell"/>
</dbReference>
<evidence type="ECO:0000256" key="4">
    <source>
        <dbReference type="SAM" id="MobiDB-lite"/>
    </source>
</evidence>
<feature type="compositionally biased region" description="Polar residues" evidence="4">
    <location>
        <begin position="752"/>
        <end position="783"/>
    </location>
</feature>
<accession>A0A4S4DBM7</accession>
<feature type="region of interest" description="Disordered" evidence="4">
    <location>
        <begin position="174"/>
        <end position="204"/>
    </location>
</feature>
<feature type="region of interest" description="Disordered" evidence="4">
    <location>
        <begin position="665"/>
        <end position="701"/>
    </location>
</feature>
<feature type="compositionally biased region" description="Basic and acidic residues" evidence="4">
    <location>
        <begin position="670"/>
        <end position="685"/>
    </location>
</feature>
<keyword evidence="3" id="KW-0539">Nucleus</keyword>
<dbReference type="SMART" id="SM01114">
    <property type="entry name" value="CXC"/>
    <property type="match status" value="2"/>
</dbReference>
<dbReference type="PROSITE" id="PS51634">
    <property type="entry name" value="CRC"/>
    <property type="match status" value="1"/>
</dbReference>
<dbReference type="EMBL" id="SDRB02012092">
    <property type="protein sequence ID" value="THF98985.1"/>
    <property type="molecule type" value="Genomic_DNA"/>
</dbReference>
<feature type="region of interest" description="Disordered" evidence="4">
    <location>
        <begin position="822"/>
        <end position="878"/>
    </location>
</feature>
<feature type="compositionally biased region" description="Low complexity" evidence="4">
    <location>
        <begin position="63"/>
        <end position="77"/>
    </location>
</feature>
<evidence type="ECO:0000313" key="6">
    <source>
        <dbReference type="EMBL" id="THF98985.1"/>
    </source>
</evidence>
<feature type="compositionally biased region" description="Polar residues" evidence="4">
    <location>
        <begin position="686"/>
        <end position="701"/>
    </location>
</feature>
<reference evidence="6 7" key="1">
    <citation type="journal article" date="2018" name="Proc. Natl. Acad. Sci. U.S.A.">
        <title>Draft genome sequence of Camellia sinensis var. sinensis provides insights into the evolution of the tea genome and tea quality.</title>
        <authorList>
            <person name="Wei C."/>
            <person name="Yang H."/>
            <person name="Wang S."/>
            <person name="Zhao J."/>
            <person name="Liu C."/>
            <person name="Gao L."/>
            <person name="Xia E."/>
            <person name="Lu Y."/>
            <person name="Tai Y."/>
            <person name="She G."/>
            <person name="Sun J."/>
            <person name="Cao H."/>
            <person name="Tong W."/>
            <person name="Gao Q."/>
            <person name="Li Y."/>
            <person name="Deng W."/>
            <person name="Jiang X."/>
            <person name="Wang W."/>
            <person name="Chen Q."/>
            <person name="Zhang S."/>
            <person name="Li H."/>
            <person name="Wu J."/>
            <person name="Wang P."/>
            <person name="Li P."/>
            <person name="Shi C."/>
            <person name="Zheng F."/>
            <person name="Jian J."/>
            <person name="Huang B."/>
            <person name="Shan D."/>
            <person name="Shi M."/>
            <person name="Fang C."/>
            <person name="Yue Y."/>
            <person name="Li F."/>
            <person name="Li D."/>
            <person name="Wei S."/>
            <person name="Han B."/>
            <person name="Jiang C."/>
            <person name="Yin Y."/>
            <person name="Xia T."/>
            <person name="Zhang Z."/>
            <person name="Bennetzen J.L."/>
            <person name="Zhao S."/>
            <person name="Wan X."/>
        </authorList>
    </citation>
    <scope>NUCLEOTIDE SEQUENCE [LARGE SCALE GENOMIC DNA]</scope>
    <source>
        <strain evidence="7">cv. Shuchazao</strain>
        <tissue evidence="6">Leaf</tissue>
    </source>
</reference>
<evidence type="ECO:0000259" key="5">
    <source>
        <dbReference type="PROSITE" id="PS51634"/>
    </source>
</evidence>
<dbReference type="AlphaFoldDB" id="A0A4S4DBM7"/>
<dbReference type="GO" id="GO:0006355">
    <property type="term" value="P:regulation of DNA-templated transcription"/>
    <property type="evidence" value="ECO:0007669"/>
    <property type="project" value="TreeGrafter"/>
</dbReference>
<dbReference type="PANTHER" id="PTHR12446">
    <property type="entry name" value="TESMIN/TSO1-RELATED"/>
    <property type="match status" value="1"/>
</dbReference>
<feature type="compositionally biased region" description="Low complexity" evidence="4">
    <location>
        <begin position="824"/>
        <end position="834"/>
    </location>
</feature>